<evidence type="ECO:0000256" key="5">
    <source>
        <dbReference type="ARBA" id="ARBA00018429"/>
    </source>
</evidence>
<evidence type="ECO:0000256" key="1">
    <source>
        <dbReference type="ARBA" id="ARBA00001400"/>
    </source>
</evidence>
<dbReference type="GO" id="GO:0005737">
    <property type="term" value="C:cytoplasm"/>
    <property type="evidence" value="ECO:0007669"/>
    <property type="project" value="UniProtKB-SubCell"/>
</dbReference>
<dbReference type="EMBL" id="CP034234">
    <property type="protein sequence ID" value="AZK43824.1"/>
    <property type="molecule type" value="Genomic_DNA"/>
</dbReference>
<name>A0A3Q8S715_9FIRM</name>
<gene>
    <name evidence="9" type="primary">ung</name>
    <name evidence="13" type="ORF">EEI45_02580</name>
</gene>
<evidence type="ECO:0000256" key="2">
    <source>
        <dbReference type="ARBA" id="ARBA00002631"/>
    </source>
</evidence>
<evidence type="ECO:0000256" key="7">
    <source>
        <dbReference type="ARBA" id="ARBA00022801"/>
    </source>
</evidence>
<feature type="domain" description="Uracil-DNA glycosylase-like" evidence="12">
    <location>
        <begin position="44"/>
        <end position="202"/>
    </location>
</feature>
<protein>
    <recommendedName>
        <fullName evidence="5 9">Uracil-DNA glycosylase</fullName>
        <shortName evidence="9">UDG</shortName>
        <ecNumber evidence="4 9">3.2.2.27</ecNumber>
    </recommendedName>
</protein>
<dbReference type="HAMAP" id="MF_00148">
    <property type="entry name" value="UDG"/>
    <property type="match status" value="1"/>
</dbReference>
<dbReference type="Gene3D" id="3.40.470.10">
    <property type="entry name" value="Uracil-DNA glycosylase-like domain"/>
    <property type="match status" value="1"/>
</dbReference>
<evidence type="ECO:0000256" key="4">
    <source>
        <dbReference type="ARBA" id="ARBA00012030"/>
    </source>
</evidence>
<evidence type="ECO:0000313" key="13">
    <source>
        <dbReference type="EMBL" id="AZK43824.1"/>
    </source>
</evidence>
<dbReference type="InterPro" id="IPR005122">
    <property type="entry name" value="Uracil-DNA_glycosylase-like"/>
</dbReference>
<evidence type="ECO:0000256" key="11">
    <source>
        <dbReference type="RuleBase" id="RU003780"/>
    </source>
</evidence>
<dbReference type="FunFam" id="3.40.470.10:FF:000001">
    <property type="entry name" value="Uracil-DNA glycosylase"/>
    <property type="match status" value="1"/>
</dbReference>
<dbReference type="PROSITE" id="PS00130">
    <property type="entry name" value="U_DNA_GLYCOSYLASE"/>
    <property type="match status" value="1"/>
</dbReference>
<keyword evidence="8 9" id="KW-0234">DNA repair</keyword>
<dbReference type="KEGG" id="eri:EEI45_02580"/>
<dbReference type="NCBIfam" id="NF003588">
    <property type="entry name" value="PRK05254.1-1"/>
    <property type="match status" value="1"/>
</dbReference>
<dbReference type="Proteomes" id="UP000278804">
    <property type="component" value="Chromosome"/>
</dbReference>
<dbReference type="SUPFAM" id="SSF52141">
    <property type="entry name" value="Uracil-DNA glycosylase-like"/>
    <property type="match status" value="1"/>
</dbReference>
<sequence length="219" mass="25587">MNWQQLFNEEKQKDYFRLLENKIKEERNEFTIYPPEEAVFTAFENTKFEDVKVVILGQDPYHQPGQAMGMSFSVYKDQKLPKSLINIYKELEADLGVKNEHGDLSSWAKQGVLLLNTLLTVRESEPMSHAHIGWEPFTDRVISELGRREEPIIFVLWGKKAQAKKTLIQDHHQFIESSHPSPLGAYREFIGSRPFSKINALLRERHQEEINWSVTCLDK</sequence>
<evidence type="ECO:0000256" key="3">
    <source>
        <dbReference type="ARBA" id="ARBA00008184"/>
    </source>
</evidence>
<dbReference type="NCBIfam" id="NF003592">
    <property type="entry name" value="PRK05254.1-5"/>
    <property type="match status" value="1"/>
</dbReference>
<evidence type="ECO:0000313" key="14">
    <source>
        <dbReference type="Proteomes" id="UP000278804"/>
    </source>
</evidence>
<dbReference type="RefSeq" id="WP_125164035.1">
    <property type="nucleotide sequence ID" value="NZ_CP034234.1"/>
</dbReference>
<dbReference type="InterPro" id="IPR018085">
    <property type="entry name" value="Ura-DNA_Glyclase_AS"/>
</dbReference>
<organism evidence="13 14">
    <name type="scientific">Erysipelothrix piscisicarius</name>
    <dbReference type="NCBI Taxonomy" id="2485784"/>
    <lineage>
        <taxon>Bacteria</taxon>
        <taxon>Bacillati</taxon>
        <taxon>Bacillota</taxon>
        <taxon>Erysipelotrichia</taxon>
        <taxon>Erysipelotrichales</taxon>
        <taxon>Erysipelotrichaceae</taxon>
        <taxon>Erysipelothrix</taxon>
    </lineage>
</organism>
<keyword evidence="9" id="KW-0963">Cytoplasm</keyword>
<dbReference type="InterPro" id="IPR036895">
    <property type="entry name" value="Uracil-DNA_glycosylase-like_sf"/>
</dbReference>
<evidence type="ECO:0000256" key="8">
    <source>
        <dbReference type="ARBA" id="ARBA00023204"/>
    </source>
</evidence>
<comment type="function">
    <text evidence="2 9 11">Excises uracil residues from the DNA which can arise as a result of misincorporation of dUMP residues by DNA polymerase or due to deamination of cytosine.</text>
</comment>
<dbReference type="SMART" id="SM00986">
    <property type="entry name" value="UDG"/>
    <property type="match status" value="1"/>
</dbReference>
<evidence type="ECO:0000259" key="12">
    <source>
        <dbReference type="SMART" id="SM00986"/>
    </source>
</evidence>
<evidence type="ECO:0000256" key="9">
    <source>
        <dbReference type="HAMAP-Rule" id="MF_00148"/>
    </source>
</evidence>
<proteinExistence type="inferred from homology"/>
<dbReference type="PANTHER" id="PTHR11264:SF0">
    <property type="entry name" value="URACIL-DNA GLYCOSYLASE"/>
    <property type="match status" value="1"/>
</dbReference>
<comment type="subcellular location">
    <subcellularLocation>
        <location evidence="9">Cytoplasm</location>
    </subcellularLocation>
</comment>
<evidence type="ECO:0000256" key="6">
    <source>
        <dbReference type="ARBA" id="ARBA00022763"/>
    </source>
</evidence>
<dbReference type="AlphaFoldDB" id="A0A3Q8S715"/>
<evidence type="ECO:0000256" key="10">
    <source>
        <dbReference type="PROSITE-ProRule" id="PRU10072"/>
    </source>
</evidence>
<dbReference type="NCBIfam" id="TIGR00628">
    <property type="entry name" value="ung"/>
    <property type="match status" value="1"/>
</dbReference>
<keyword evidence="6 9" id="KW-0227">DNA damage</keyword>
<keyword evidence="14" id="KW-1185">Reference proteome</keyword>
<dbReference type="CDD" id="cd10027">
    <property type="entry name" value="UDG-F1-like"/>
    <property type="match status" value="1"/>
</dbReference>
<keyword evidence="13" id="KW-0326">Glycosidase</keyword>
<accession>A0A3Q8S715</accession>
<reference evidence="13 14" key="1">
    <citation type="journal article" date="2020" name="Int. J. Syst. Evol. Microbiol.">
        <title>Description of Erysipelothrix piscisicarius sp. nov., an emergent fish pathogen, and assessment of virulence using a tiger barb (Puntigrus tetrazona) infection model.</title>
        <authorList>
            <person name="Pomaranski E.K."/>
            <person name="Griffin M.J."/>
            <person name="Camus A.C."/>
            <person name="Armwood A.R."/>
            <person name="Shelley J."/>
            <person name="Waldbieser G.C."/>
            <person name="LaFrentz B.R."/>
            <person name="Garcia J.C."/>
            <person name="Yanong R."/>
            <person name="Soto E."/>
        </authorList>
    </citation>
    <scope>NUCLEOTIDE SEQUENCE [LARGE SCALE GENOMIC DNA]</scope>
    <source>
        <strain evidence="13 14">15TAL0474</strain>
    </source>
</reference>
<dbReference type="GO" id="GO:0004844">
    <property type="term" value="F:uracil DNA N-glycosylase activity"/>
    <property type="evidence" value="ECO:0007669"/>
    <property type="project" value="UniProtKB-UniRule"/>
</dbReference>
<dbReference type="GO" id="GO:0097510">
    <property type="term" value="P:base-excision repair, AP site formation via deaminated base removal"/>
    <property type="evidence" value="ECO:0007669"/>
    <property type="project" value="TreeGrafter"/>
</dbReference>
<dbReference type="EC" id="3.2.2.27" evidence="4 9"/>
<dbReference type="PANTHER" id="PTHR11264">
    <property type="entry name" value="URACIL-DNA GLYCOSYLASE"/>
    <property type="match status" value="1"/>
</dbReference>
<feature type="active site" description="Proton acceptor" evidence="9 10">
    <location>
        <position position="59"/>
    </location>
</feature>
<dbReference type="Pfam" id="PF03167">
    <property type="entry name" value="UDG"/>
    <property type="match status" value="1"/>
</dbReference>
<comment type="catalytic activity">
    <reaction evidence="1 9 11">
        <text>Hydrolyzes single-stranded DNA or mismatched double-stranded DNA and polynucleotides, releasing free uracil.</text>
        <dbReference type="EC" id="3.2.2.27"/>
    </reaction>
</comment>
<dbReference type="InterPro" id="IPR002043">
    <property type="entry name" value="UDG_fam1"/>
</dbReference>
<comment type="similarity">
    <text evidence="3 9 11">Belongs to the uracil-DNA glycosylase (UDG) superfamily. UNG family.</text>
</comment>
<dbReference type="SMART" id="SM00987">
    <property type="entry name" value="UreE_C"/>
    <property type="match status" value="1"/>
</dbReference>
<keyword evidence="7 9" id="KW-0378">Hydrolase</keyword>
<dbReference type="NCBIfam" id="NF003589">
    <property type="entry name" value="PRK05254.1-2"/>
    <property type="match status" value="1"/>
</dbReference>